<proteinExistence type="predicted"/>
<gene>
    <name evidence="1" type="ORF">SCUCBS95973_002878</name>
</gene>
<organism evidence="1 2">
    <name type="scientific">Sporothrix curviconia</name>
    <dbReference type="NCBI Taxonomy" id="1260050"/>
    <lineage>
        <taxon>Eukaryota</taxon>
        <taxon>Fungi</taxon>
        <taxon>Dikarya</taxon>
        <taxon>Ascomycota</taxon>
        <taxon>Pezizomycotina</taxon>
        <taxon>Sordariomycetes</taxon>
        <taxon>Sordariomycetidae</taxon>
        <taxon>Ophiostomatales</taxon>
        <taxon>Ophiostomataceae</taxon>
        <taxon>Sporothrix</taxon>
    </lineage>
</organism>
<evidence type="ECO:0000313" key="1">
    <source>
        <dbReference type="EMBL" id="CAK7216649.1"/>
    </source>
</evidence>
<dbReference type="Pfam" id="PF14441">
    <property type="entry name" value="OTT_1508_deam"/>
    <property type="match status" value="1"/>
</dbReference>
<comment type="caution">
    <text evidence="1">The sequence shown here is derived from an EMBL/GenBank/DDBJ whole genome shotgun (WGS) entry which is preliminary data.</text>
</comment>
<accession>A0ABP0BAQ3</accession>
<dbReference type="EMBL" id="CAWUHB010000012">
    <property type="protein sequence ID" value="CAK7216649.1"/>
    <property type="molecule type" value="Genomic_DNA"/>
</dbReference>
<name>A0ABP0BAQ3_9PEZI</name>
<protein>
    <recommendedName>
        <fullName evidence="3">C2H2-type domain-containing protein</fullName>
    </recommendedName>
</protein>
<evidence type="ECO:0008006" key="3">
    <source>
        <dbReference type="Google" id="ProtNLM"/>
    </source>
</evidence>
<evidence type="ECO:0000313" key="2">
    <source>
        <dbReference type="Proteomes" id="UP001642405"/>
    </source>
</evidence>
<reference evidence="1 2" key="1">
    <citation type="submission" date="2024-01" db="EMBL/GenBank/DDBJ databases">
        <authorList>
            <person name="Allen C."/>
            <person name="Tagirdzhanova G."/>
        </authorList>
    </citation>
    <scope>NUCLEOTIDE SEQUENCE [LARGE SCALE GENOMIC DNA]</scope>
</reference>
<sequence>MARVPSETPPAVVCAENIALLHALHTVPMLPSKNDLGPVSRRKDGYLLSFEQERNLAGALAFLSGISDNASHVTAVCIEEDRGTESLRVLLAINKKTPNDGDAVLQTLKSGLESVLGPLVRAGLALDDGGTVAGQVTEVVFKAIVTMCQKRILCRLRLGKNFRNRPRQPFKSVLQQAVDALKRHHGTHGTKGERGTKALAAVDIPRIIATARTVMGLVDAWRQHQVPARLEELIHGVCRLKDMPGFCRVINDIPNRDMPPEARKNLVNIVQKVARYRGIARFLYRMARAVPVVRRMSVVLVKLAPSAFKKTLAGEGYAPDISSRIVQTCGPAGYSHQQLDNVYRSLQTTRAKATADFQDLARKVLKDAKIHAEIQLLAYCEQQAKSTGKTRSMPRVLRSNKDTCFLCNTFIKMRGNMHTSRYHGRLYPGWRLPATLSASVHHRFNEVLSDQIRSSLATLQTRKKKTQRNVRRLLL</sequence>
<dbReference type="Proteomes" id="UP001642405">
    <property type="component" value="Unassembled WGS sequence"/>
</dbReference>
<keyword evidence="2" id="KW-1185">Reference proteome</keyword>
<dbReference type="InterPro" id="IPR027796">
    <property type="entry name" value="OTT_1508_deam-like"/>
</dbReference>